<feature type="repeat" description="PPR" evidence="3">
    <location>
        <begin position="199"/>
        <end position="229"/>
    </location>
</feature>
<dbReference type="InterPro" id="IPR002885">
    <property type="entry name" value="PPR_rpt"/>
</dbReference>
<dbReference type="SUPFAM" id="SSF48452">
    <property type="entry name" value="TPR-like"/>
    <property type="match status" value="1"/>
</dbReference>
<feature type="repeat" description="PPR" evidence="3">
    <location>
        <begin position="100"/>
        <end position="134"/>
    </location>
</feature>
<dbReference type="PROSITE" id="PS51375">
    <property type="entry name" value="PPR"/>
    <property type="match status" value="6"/>
</dbReference>
<dbReference type="InterPro" id="IPR046960">
    <property type="entry name" value="PPR_At4g14850-like_plant"/>
</dbReference>
<evidence type="ECO:0000256" key="1">
    <source>
        <dbReference type="ARBA" id="ARBA00006643"/>
    </source>
</evidence>
<dbReference type="Pfam" id="PF14432">
    <property type="entry name" value="DYW_deaminase"/>
    <property type="match status" value="1"/>
</dbReference>
<feature type="region of interest" description="Disordered" evidence="4">
    <location>
        <begin position="1"/>
        <end position="35"/>
    </location>
</feature>
<protein>
    <submittedName>
        <fullName evidence="6">Pentatricopeptide repeat-containing protein</fullName>
        <ecNumber evidence="6">3.6.1.-</ecNumber>
    </submittedName>
</protein>
<dbReference type="InterPro" id="IPR032867">
    <property type="entry name" value="DYW_dom"/>
</dbReference>
<feature type="repeat" description="PPR" evidence="3">
    <location>
        <begin position="331"/>
        <end position="365"/>
    </location>
</feature>
<dbReference type="OrthoDB" id="185373at2759"/>
<dbReference type="Gene3D" id="1.25.40.10">
    <property type="entry name" value="Tetratricopeptide repeat domain"/>
    <property type="match status" value="3"/>
</dbReference>
<reference evidence="6 7" key="1">
    <citation type="journal article" date="2017" name="Nature">
        <title>The Apostasia genome and the evolution of orchids.</title>
        <authorList>
            <person name="Zhang G.Q."/>
            <person name="Liu K.W."/>
            <person name="Li Z."/>
            <person name="Lohaus R."/>
            <person name="Hsiao Y.Y."/>
            <person name="Niu S.C."/>
            <person name="Wang J.Y."/>
            <person name="Lin Y.C."/>
            <person name="Xu Q."/>
            <person name="Chen L.J."/>
            <person name="Yoshida K."/>
            <person name="Fujiwara S."/>
            <person name="Wang Z.W."/>
            <person name="Zhang Y.Q."/>
            <person name="Mitsuda N."/>
            <person name="Wang M."/>
            <person name="Liu G.H."/>
            <person name="Pecoraro L."/>
            <person name="Huang H.X."/>
            <person name="Xiao X.J."/>
            <person name="Lin M."/>
            <person name="Wu X.Y."/>
            <person name="Wu W.L."/>
            <person name="Chen Y.Y."/>
            <person name="Chang S.B."/>
            <person name="Sakamoto S."/>
            <person name="Ohme-Takagi M."/>
            <person name="Yagi M."/>
            <person name="Zeng S.J."/>
            <person name="Shen C.Y."/>
            <person name="Yeh C.M."/>
            <person name="Luo Y.B."/>
            <person name="Tsai W.C."/>
            <person name="Van de Peer Y."/>
            <person name="Liu Z.J."/>
        </authorList>
    </citation>
    <scope>NUCLEOTIDE SEQUENCE [LARGE SCALE GENOMIC DNA]</scope>
    <source>
        <strain evidence="7">cv. Shenzhen</strain>
        <tissue evidence="6">Stem</tissue>
    </source>
</reference>
<dbReference type="Pfam" id="PF13041">
    <property type="entry name" value="PPR_2"/>
    <property type="match status" value="2"/>
</dbReference>
<name>A0A2I0APG6_9ASPA</name>
<dbReference type="InterPro" id="IPR046848">
    <property type="entry name" value="E_motif"/>
</dbReference>
<keyword evidence="7" id="KW-1185">Reference proteome</keyword>
<feature type="domain" description="DYW" evidence="5">
    <location>
        <begin position="545"/>
        <end position="637"/>
    </location>
</feature>
<dbReference type="Pfam" id="PF20430">
    <property type="entry name" value="Eplus_motif"/>
    <property type="match status" value="1"/>
</dbReference>
<dbReference type="EC" id="3.6.1.-" evidence="6"/>
<dbReference type="PANTHER" id="PTHR47926">
    <property type="entry name" value="PENTATRICOPEPTIDE REPEAT-CONTAINING PROTEIN"/>
    <property type="match status" value="1"/>
</dbReference>
<dbReference type="Proteomes" id="UP000236161">
    <property type="component" value="Unassembled WGS sequence"/>
</dbReference>
<feature type="repeat" description="PPR" evidence="3">
    <location>
        <begin position="230"/>
        <end position="264"/>
    </location>
</feature>
<comment type="similarity">
    <text evidence="1">Belongs to the PPR family. PCMP-H subfamily.</text>
</comment>
<dbReference type="GO" id="GO:0016787">
    <property type="term" value="F:hydrolase activity"/>
    <property type="evidence" value="ECO:0007669"/>
    <property type="project" value="UniProtKB-KW"/>
</dbReference>
<dbReference type="Pfam" id="PF01535">
    <property type="entry name" value="PPR"/>
    <property type="match status" value="1"/>
</dbReference>
<sequence length="637" mass="70405">MSSTAAKPAGAGAGTKTLNSLGRRPPPSSVSSNPLPPEHLASLIDRCSSSLRHILQIHAVAVRSGHHLHPIVNLKLQRSYSSHGRPDLSLSIFRFTPDPNVFLWSSIIHSHAVHGLHHTALLLFSQMLSSPSAPLPNAFTFSSALKASPLNLGRALHAISLKRSFDSDTYVATALLDMYARGADVAAARKLFELMPTRSIVSFTAMVTCYAKTGDIDLARQLFEEMPDKDCVCWNTMIDGYTQQGRPDEALLLFRRMLRSGMMPDEVTVLSVLAVAAQLGSLEFGKWVHSYSANNRIPLTMRLRTALIDMYCKCGSLEDARMLFDEMPHRDVVAWNSLIAGHAMHGQSRQALSFFSEMLKAGIQPTDITFIGVLNACSHGGLVEEGKSFFSSMEKDHGIEPKVEHYGCFVDLLGRAGLVEEAYEVMSGIARPDPVLWSSLLAACSLHKRMELGEKIAELLITNGLANSGTFVLLSKMYAAERKWEEVARLRRKMKEIGVEKEPGCTSIEVDRKVHEFVVGDLSHPKSKEIYAMLEEIDGLLEAHGYVPQTEVVLHDLEEAEKRRALAVHSERLAIAFGLISTRPGTTIRIVKNLRVCGDCHAATKLISKITGRKIVVRDRNRFHHFENGCCSCGDFW</sequence>
<evidence type="ECO:0000313" key="6">
    <source>
        <dbReference type="EMBL" id="PKA57442.1"/>
    </source>
</evidence>
<organism evidence="6 7">
    <name type="scientific">Apostasia shenzhenica</name>
    <dbReference type="NCBI Taxonomy" id="1088818"/>
    <lineage>
        <taxon>Eukaryota</taxon>
        <taxon>Viridiplantae</taxon>
        <taxon>Streptophyta</taxon>
        <taxon>Embryophyta</taxon>
        <taxon>Tracheophyta</taxon>
        <taxon>Spermatophyta</taxon>
        <taxon>Magnoliopsida</taxon>
        <taxon>Liliopsida</taxon>
        <taxon>Asparagales</taxon>
        <taxon>Orchidaceae</taxon>
        <taxon>Apostasioideae</taxon>
        <taxon>Apostasia</taxon>
    </lineage>
</organism>
<dbReference type="GO" id="GO:0003729">
    <property type="term" value="F:mRNA binding"/>
    <property type="evidence" value="ECO:0007669"/>
    <property type="project" value="UniProtKB-ARBA"/>
</dbReference>
<dbReference type="Pfam" id="PF12854">
    <property type="entry name" value="PPR_1"/>
    <property type="match status" value="1"/>
</dbReference>
<dbReference type="NCBIfam" id="TIGR00756">
    <property type="entry name" value="PPR"/>
    <property type="match status" value="5"/>
</dbReference>
<dbReference type="Pfam" id="PF20431">
    <property type="entry name" value="E_motif"/>
    <property type="match status" value="1"/>
</dbReference>
<dbReference type="InterPro" id="IPR046849">
    <property type="entry name" value="E2_motif"/>
</dbReference>
<dbReference type="InterPro" id="IPR011990">
    <property type="entry name" value="TPR-like_helical_dom_sf"/>
</dbReference>
<proteinExistence type="inferred from homology"/>
<feature type="repeat" description="PPR" evidence="3">
    <location>
        <begin position="467"/>
        <end position="501"/>
    </location>
</feature>
<keyword evidence="6" id="KW-0378">Hydrolase</keyword>
<dbReference type="FunFam" id="1.25.40.10:FF:000348">
    <property type="entry name" value="Pentatricopeptide repeat-containing protein chloroplastic"/>
    <property type="match status" value="1"/>
</dbReference>
<accession>A0A2I0APG6</accession>
<evidence type="ECO:0000256" key="4">
    <source>
        <dbReference type="SAM" id="MobiDB-lite"/>
    </source>
</evidence>
<feature type="compositionally biased region" description="Low complexity" evidence="4">
    <location>
        <begin position="1"/>
        <end position="17"/>
    </location>
</feature>
<dbReference type="FunFam" id="1.25.40.10:FF:000690">
    <property type="entry name" value="Pentatricopeptide repeat-containing protein"/>
    <property type="match status" value="1"/>
</dbReference>
<dbReference type="GO" id="GO:0008270">
    <property type="term" value="F:zinc ion binding"/>
    <property type="evidence" value="ECO:0007669"/>
    <property type="project" value="InterPro"/>
</dbReference>
<dbReference type="EMBL" id="KZ451968">
    <property type="protein sequence ID" value="PKA57442.1"/>
    <property type="molecule type" value="Genomic_DNA"/>
</dbReference>
<evidence type="ECO:0000259" key="5">
    <source>
        <dbReference type="Pfam" id="PF14432"/>
    </source>
</evidence>
<evidence type="ECO:0000256" key="2">
    <source>
        <dbReference type="ARBA" id="ARBA00022737"/>
    </source>
</evidence>
<dbReference type="GO" id="GO:0009451">
    <property type="term" value="P:RNA modification"/>
    <property type="evidence" value="ECO:0007669"/>
    <property type="project" value="InterPro"/>
</dbReference>
<gene>
    <name evidence="6" type="primary">PCMP-H48</name>
    <name evidence="6" type="ORF">AXF42_Ash013630</name>
</gene>
<evidence type="ECO:0000256" key="3">
    <source>
        <dbReference type="PROSITE-ProRule" id="PRU00708"/>
    </source>
</evidence>
<dbReference type="PANTHER" id="PTHR47926:SF456">
    <property type="entry name" value="PENTATRICOPEPTIDE REPEAT-CONTAINING PROTEIN ELI1, CHLOROPLASTIC"/>
    <property type="match status" value="1"/>
</dbReference>
<feature type="repeat" description="PPR" evidence="3">
    <location>
        <begin position="300"/>
        <end position="330"/>
    </location>
</feature>
<evidence type="ECO:0000313" key="7">
    <source>
        <dbReference type="Proteomes" id="UP000236161"/>
    </source>
</evidence>
<dbReference type="AlphaFoldDB" id="A0A2I0APG6"/>
<keyword evidence="2" id="KW-0677">Repeat</keyword>